<gene>
    <name evidence="2" type="ORF">ANN_27409</name>
</gene>
<feature type="compositionally biased region" description="Basic and acidic residues" evidence="1">
    <location>
        <begin position="644"/>
        <end position="653"/>
    </location>
</feature>
<name>A0ABQ8RVP6_PERAM</name>
<feature type="compositionally biased region" description="Basic and acidic residues" evidence="1">
    <location>
        <begin position="524"/>
        <end position="549"/>
    </location>
</feature>
<protein>
    <submittedName>
        <fullName evidence="2">Uncharacterized protein</fullName>
    </submittedName>
</protein>
<feature type="region of interest" description="Disordered" evidence="1">
    <location>
        <begin position="524"/>
        <end position="752"/>
    </location>
</feature>
<organism evidence="2 3">
    <name type="scientific">Periplaneta americana</name>
    <name type="common">American cockroach</name>
    <name type="synonym">Blatta americana</name>
    <dbReference type="NCBI Taxonomy" id="6978"/>
    <lineage>
        <taxon>Eukaryota</taxon>
        <taxon>Metazoa</taxon>
        <taxon>Ecdysozoa</taxon>
        <taxon>Arthropoda</taxon>
        <taxon>Hexapoda</taxon>
        <taxon>Insecta</taxon>
        <taxon>Pterygota</taxon>
        <taxon>Neoptera</taxon>
        <taxon>Polyneoptera</taxon>
        <taxon>Dictyoptera</taxon>
        <taxon>Blattodea</taxon>
        <taxon>Blattoidea</taxon>
        <taxon>Blattidae</taxon>
        <taxon>Blattinae</taxon>
        <taxon>Periplaneta</taxon>
    </lineage>
</organism>
<accession>A0ABQ8RVP6</accession>
<comment type="caution">
    <text evidence="2">The sequence shown here is derived from an EMBL/GenBank/DDBJ whole genome shotgun (WGS) entry which is preliminary data.</text>
</comment>
<feature type="compositionally biased region" description="Basic residues" evidence="1">
    <location>
        <begin position="654"/>
        <end position="668"/>
    </location>
</feature>
<evidence type="ECO:0000313" key="2">
    <source>
        <dbReference type="EMBL" id="KAJ4425784.1"/>
    </source>
</evidence>
<reference evidence="2 3" key="1">
    <citation type="journal article" date="2022" name="Allergy">
        <title>Genome assembly and annotation of Periplaneta americana reveal a comprehensive cockroach allergen profile.</title>
        <authorList>
            <person name="Wang L."/>
            <person name="Xiong Q."/>
            <person name="Saelim N."/>
            <person name="Wang L."/>
            <person name="Nong W."/>
            <person name="Wan A.T."/>
            <person name="Shi M."/>
            <person name="Liu X."/>
            <person name="Cao Q."/>
            <person name="Hui J.H.L."/>
            <person name="Sookrung N."/>
            <person name="Leung T.F."/>
            <person name="Tungtrongchitr A."/>
            <person name="Tsui S.K.W."/>
        </authorList>
    </citation>
    <scope>NUCLEOTIDE SEQUENCE [LARGE SCALE GENOMIC DNA]</scope>
    <source>
        <strain evidence="2">PWHHKU_190912</strain>
    </source>
</reference>
<evidence type="ECO:0000256" key="1">
    <source>
        <dbReference type="SAM" id="MobiDB-lite"/>
    </source>
</evidence>
<feature type="region of interest" description="Disordered" evidence="1">
    <location>
        <begin position="405"/>
        <end position="497"/>
    </location>
</feature>
<feature type="compositionally biased region" description="Basic and acidic residues" evidence="1">
    <location>
        <begin position="730"/>
        <end position="752"/>
    </location>
</feature>
<proteinExistence type="predicted"/>
<dbReference type="EMBL" id="JAJSOF020000041">
    <property type="protein sequence ID" value="KAJ4425784.1"/>
    <property type="molecule type" value="Genomic_DNA"/>
</dbReference>
<evidence type="ECO:0000313" key="3">
    <source>
        <dbReference type="Proteomes" id="UP001148838"/>
    </source>
</evidence>
<feature type="compositionally biased region" description="Basic residues" evidence="1">
    <location>
        <begin position="431"/>
        <end position="451"/>
    </location>
</feature>
<feature type="compositionally biased region" description="Basic residues" evidence="1">
    <location>
        <begin position="694"/>
        <end position="703"/>
    </location>
</feature>
<keyword evidence="3" id="KW-1185">Reference proteome</keyword>
<sequence>MLDEGIDSYEDHSKSNALQKEVRAMEIKLDSLPGSEAQLLRDKLQNVFGKNGGYKKMCKVAQVLEGVPVGEIDGVCVCDIPVFKYARLTSCDVERSFSQYKSLFRDNRHAFVMENLEMTFVVHCNSRLTTSTQVWLRGTEIKGFENKVLRKIFGAKRDEVTGEWRKLHNTELHALYSSPDIIRNIKSRRLRWAGNVARMGESRNAYRVLVGRPEGKRPLGRPRRRWEDNIKMDLREKNLTRGTYATKCDILKEKANKYARTDSQLRYITIRQYNTVVPVSPRQRVTSLALDSNPAIASVMEAGHGVASVTRKSGRSADGLLATPRKQTRTLQIIFQKSKRHDENHAALGDAAWTRSGVTDVGHLPLKSKMHESSQSHLKNVVSLAMLGKTNFAVQLSETNRTNILKHNQEENKGHTRRRGIQGKQGEYKKNKGNTRRTREYKKKRNTRRTRRIQEEQGNTRKEEYKENNENTRRLTREYKENTRRTRGIQGEQGAYKNKRNTRRTREYKENKGNTRRTRGIQGEEGKYKENKRNTRRTREYKENKENTRRTRGIQGEQEEYKGIQGEQGEYKENKGIQGEQWEYKENKGIQGEQGEYKENKGNTRTRGIQGEQGEYKENKGNTRRTRGIQGEQGAYKNKRNTRRTREYKENKGNTRRIRACKNKRNTRRTREYKENKGNRRRTRGIQGEQGAYKNKRNTRRTRGIQGEQGEYKENKGNTRRTRGIQGEQGEYKENKGEYKENKGNTRRTSET</sequence>
<feature type="compositionally biased region" description="Basic and acidic residues" evidence="1">
    <location>
        <begin position="669"/>
        <end position="678"/>
    </location>
</feature>
<dbReference type="Proteomes" id="UP001148838">
    <property type="component" value="Unassembled WGS sequence"/>
</dbReference>
<feature type="compositionally biased region" description="Basic and acidic residues" evidence="1">
    <location>
        <begin position="452"/>
        <end position="484"/>
    </location>
</feature>